<evidence type="ECO:0000256" key="6">
    <source>
        <dbReference type="ARBA" id="ARBA00023157"/>
    </source>
</evidence>
<keyword evidence="4 7" id="KW-0372">Hormone</keyword>
<keyword evidence="3" id="KW-0964">Secreted</keyword>
<comment type="subcellular location">
    <subcellularLocation>
        <location evidence="1 7">Secreted</location>
    </subcellularLocation>
</comment>
<evidence type="ECO:0000256" key="5">
    <source>
        <dbReference type="ARBA" id="ARBA00022729"/>
    </source>
</evidence>
<dbReference type="GO" id="GO:0060396">
    <property type="term" value="P:growth hormone receptor signaling pathway"/>
    <property type="evidence" value="ECO:0007669"/>
    <property type="project" value="TreeGrafter"/>
</dbReference>
<organism evidence="8 9">
    <name type="scientific">Sinocyclocheilus anshuiensis</name>
    <dbReference type="NCBI Taxonomy" id="1608454"/>
    <lineage>
        <taxon>Eukaryota</taxon>
        <taxon>Metazoa</taxon>
        <taxon>Chordata</taxon>
        <taxon>Craniata</taxon>
        <taxon>Vertebrata</taxon>
        <taxon>Euteleostomi</taxon>
        <taxon>Actinopterygii</taxon>
        <taxon>Neopterygii</taxon>
        <taxon>Teleostei</taxon>
        <taxon>Ostariophysi</taxon>
        <taxon>Cypriniformes</taxon>
        <taxon>Cyprinidae</taxon>
        <taxon>Cyprininae</taxon>
        <taxon>Sinocyclocheilus</taxon>
    </lineage>
</organism>
<dbReference type="Ensembl" id="ENSSANT00000112091.1">
    <property type="protein sequence ID" value="ENSSANP00000105628.1"/>
    <property type="gene ID" value="ENSSANG00000051637.1"/>
</dbReference>
<accession>A0A671TBK1</accession>
<dbReference type="InterPro" id="IPR001400">
    <property type="entry name" value="Somatotropin/Prolactin"/>
</dbReference>
<dbReference type="Proteomes" id="UP000472260">
    <property type="component" value="Unassembled WGS sequence"/>
</dbReference>
<evidence type="ECO:0000313" key="8">
    <source>
        <dbReference type="Ensembl" id="ENSSANP00000105628.1"/>
    </source>
</evidence>
<dbReference type="GO" id="GO:0031667">
    <property type="term" value="P:response to nutrient levels"/>
    <property type="evidence" value="ECO:0007669"/>
    <property type="project" value="TreeGrafter"/>
</dbReference>
<dbReference type="GO" id="GO:0048513">
    <property type="term" value="P:animal organ development"/>
    <property type="evidence" value="ECO:0007669"/>
    <property type="project" value="TreeGrafter"/>
</dbReference>
<dbReference type="GO" id="GO:0070186">
    <property type="term" value="F:growth hormone activity"/>
    <property type="evidence" value="ECO:0007669"/>
    <property type="project" value="TreeGrafter"/>
</dbReference>
<keyword evidence="9" id="KW-1185">Reference proteome</keyword>
<comment type="similarity">
    <text evidence="2 7">Belongs to the somatotropin/prolactin family.</text>
</comment>
<keyword evidence="6" id="KW-1015">Disulfide bond</keyword>
<evidence type="ECO:0000256" key="1">
    <source>
        <dbReference type="ARBA" id="ARBA00004613"/>
    </source>
</evidence>
<proteinExistence type="inferred from homology"/>
<dbReference type="PANTHER" id="PTHR11417">
    <property type="entry name" value="SOMATOTROPIN,PROLACTIN"/>
    <property type="match status" value="1"/>
</dbReference>
<gene>
    <name evidence="8" type="primary">LOC107653684</name>
</gene>
<evidence type="ECO:0000256" key="2">
    <source>
        <dbReference type="ARBA" id="ARBA00008474"/>
    </source>
</evidence>
<dbReference type="GO" id="GO:0046427">
    <property type="term" value="P:positive regulation of receptor signaling pathway via JAK-STAT"/>
    <property type="evidence" value="ECO:0007669"/>
    <property type="project" value="TreeGrafter"/>
</dbReference>
<dbReference type="SUPFAM" id="SSF47266">
    <property type="entry name" value="4-helical cytokines"/>
    <property type="match status" value="1"/>
</dbReference>
<dbReference type="InterPro" id="IPR009079">
    <property type="entry name" value="4_helix_cytokine-like_core"/>
</dbReference>
<dbReference type="AlphaFoldDB" id="A0A671TBK1"/>
<dbReference type="GO" id="GO:0005615">
    <property type="term" value="C:extracellular space"/>
    <property type="evidence" value="ECO:0007669"/>
    <property type="project" value="TreeGrafter"/>
</dbReference>
<reference evidence="8" key="2">
    <citation type="submission" date="2025-09" db="UniProtKB">
        <authorList>
            <consortium name="Ensembl"/>
        </authorList>
    </citation>
    <scope>IDENTIFICATION</scope>
</reference>
<dbReference type="PRINTS" id="PR00836">
    <property type="entry name" value="SOMATOTROPIN"/>
</dbReference>
<dbReference type="Gene3D" id="1.20.1250.10">
    <property type="match status" value="1"/>
</dbReference>
<dbReference type="PROSITE" id="PS00338">
    <property type="entry name" value="SOMATOTROPIN_2"/>
    <property type="match status" value="1"/>
</dbReference>
<dbReference type="PANTHER" id="PTHR11417:SF3">
    <property type="entry name" value="SOMATOLACTIN ALPHA ISOFORM X1-RELATED"/>
    <property type="match status" value="1"/>
</dbReference>
<name>A0A671TBK1_9TELE</name>
<reference evidence="8" key="1">
    <citation type="submission" date="2025-08" db="UniProtKB">
        <authorList>
            <consortium name="Ensembl"/>
        </authorList>
    </citation>
    <scope>IDENTIFICATION</scope>
</reference>
<dbReference type="GO" id="GO:0005131">
    <property type="term" value="F:growth hormone receptor binding"/>
    <property type="evidence" value="ECO:0007669"/>
    <property type="project" value="TreeGrafter"/>
</dbReference>
<evidence type="ECO:0000256" key="4">
    <source>
        <dbReference type="ARBA" id="ARBA00022702"/>
    </source>
</evidence>
<evidence type="ECO:0000256" key="3">
    <source>
        <dbReference type="ARBA" id="ARBA00022525"/>
    </source>
</evidence>
<dbReference type="Pfam" id="PF00103">
    <property type="entry name" value="Hormone_1"/>
    <property type="match status" value="1"/>
</dbReference>
<dbReference type="InterPro" id="IPR018116">
    <property type="entry name" value="Somatotropin_CS"/>
</dbReference>
<sequence length="249" mass="28568">MHKNKVTHVVTNINLPSLMFKFLSYLVLQVCVAFVLCSPQAVTGSPVDCPNQDTAGTSCAISVEKLLERAVQHAELIYRVSEESKLLFVSNREMNLKLSFLNILFRFWTMCAPKMVPVPMSKSEIQQISDKWILHSLLILAQFWIDPLVEVQASLENYENAPSALLTRSKWISTKLMSLEQVQTLNQTLFFLIHLENSNMFENHSVSLSVGQILDYSVIYCFRKDAHKMQTFLKLLKCRQIDKENCSLF</sequence>
<evidence type="ECO:0000313" key="9">
    <source>
        <dbReference type="Proteomes" id="UP000472260"/>
    </source>
</evidence>
<protein>
    <submittedName>
        <fullName evidence="8">Somatolactin-like</fullName>
    </submittedName>
</protein>
<evidence type="ECO:0000256" key="7">
    <source>
        <dbReference type="RuleBase" id="RU003618"/>
    </source>
</evidence>
<keyword evidence="5" id="KW-0732">Signal</keyword>
<dbReference type="GO" id="GO:0045927">
    <property type="term" value="P:positive regulation of growth"/>
    <property type="evidence" value="ECO:0007669"/>
    <property type="project" value="TreeGrafter"/>
</dbReference>